<keyword evidence="3" id="KW-1185">Reference proteome</keyword>
<dbReference type="InterPro" id="IPR021345">
    <property type="entry name" value="DUF2961"/>
</dbReference>
<accession>A0A3E1NFM1</accession>
<feature type="chain" id="PRO_5017741092" evidence="1">
    <location>
        <begin position="21"/>
        <end position="530"/>
    </location>
</feature>
<evidence type="ECO:0000313" key="3">
    <source>
        <dbReference type="Proteomes" id="UP000261284"/>
    </source>
</evidence>
<name>A0A3E1NFM1_9BACT</name>
<dbReference type="Pfam" id="PF11175">
    <property type="entry name" value="DUF2961"/>
    <property type="match status" value="1"/>
</dbReference>
<feature type="signal peptide" evidence="1">
    <location>
        <begin position="1"/>
        <end position="20"/>
    </location>
</feature>
<sequence>MKKLVILLSLLLCTCIICSAQTPPPTITMGSLLQEMTDAETVTRYPSPAYTLKQASSYDRKSVSPDQPGWFANGDANQFIREEKKAAHSEFVLLDADGPGVIVRFWLTTLAKKGIMRFYFNHEPTPSLQIPAFDLMKGGFNAGQGLLIPHSSYEPEGKGGNTLYLPLPYQQHCKITWQFADSANRKTPHYYQVNYRTYAPGTKVETFTPALLQQYKTAIDKTSTLLLHPAAPEGKSVSQRVQLAPGDSIAIPMPAGAAAIRQLQLSLATNNEAGKEQVWQSTILGLQFDGQQTVLCPAGDFIGSGYGGKPITSWYRELTASGTLTSRWVMPYQHTATLTVKNNGTGTLTVQLQAIVSAYTWNNRAMYFHAAYKFEQNIKDAKWDYDLTKVAKQDTAAPIDWNFATIRGKGVYLGNTLSVNNHMKSWYGEGDAKAYVDNEAFPSEFGTGLEDYYNTSWAPVVLYQTPFANAPRADQPSSTGYNTFTRTRILDAIPFTNAFSFDMEMLSWDGGTIDAAATTYWYGFTGSTDK</sequence>
<dbReference type="Gene3D" id="2.60.120.1390">
    <property type="match status" value="2"/>
</dbReference>
<protein>
    <submittedName>
        <fullName evidence="2">DUF2961 domain-containing protein</fullName>
    </submittedName>
</protein>
<comment type="caution">
    <text evidence="2">The sequence shown here is derived from an EMBL/GenBank/DDBJ whole genome shotgun (WGS) entry which is preliminary data.</text>
</comment>
<keyword evidence="1" id="KW-0732">Signal</keyword>
<dbReference type="OrthoDB" id="2518538at2"/>
<dbReference type="EMBL" id="QTJU01000007">
    <property type="protein sequence ID" value="RFM26770.1"/>
    <property type="molecule type" value="Genomic_DNA"/>
</dbReference>
<dbReference type="RefSeq" id="WP_116848554.1">
    <property type="nucleotide sequence ID" value="NZ_QTJU01000007.1"/>
</dbReference>
<reference evidence="2 3" key="1">
    <citation type="submission" date="2018-08" db="EMBL/GenBank/DDBJ databases">
        <title>Chitinophagaceae sp. K23C18032701, a novel bacterium isolated from forest soil.</title>
        <authorList>
            <person name="Wang C."/>
        </authorList>
    </citation>
    <scope>NUCLEOTIDE SEQUENCE [LARGE SCALE GENOMIC DNA]</scope>
    <source>
        <strain evidence="2 3">K23C18032701</strain>
    </source>
</reference>
<organism evidence="2 3">
    <name type="scientific">Deminuibacter soli</name>
    <dbReference type="NCBI Taxonomy" id="2291815"/>
    <lineage>
        <taxon>Bacteria</taxon>
        <taxon>Pseudomonadati</taxon>
        <taxon>Bacteroidota</taxon>
        <taxon>Chitinophagia</taxon>
        <taxon>Chitinophagales</taxon>
        <taxon>Chitinophagaceae</taxon>
        <taxon>Deminuibacter</taxon>
    </lineage>
</organism>
<proteinExistence type="predicted"/>
<evidence type="ECO:0000256" key="1">
    <source>
        <dbReference type="SAM" id="SignalP"/>
    </source>
</evidence>
<gene>
    <name evidence="2" type="ORF">DXN05_17395</name>
</gene>
<evidence type="ECO:0000313" key="2">
    <source>
        <dbReference type="EMBL" id="RFM26770.1"/>
    </source>
</evidence>
<dbReference type="Proteomes" id="UP000261284">
    <property type="component" value="Unassembled WGS sequence"/>
</dbReference>
<dbReference type="AlphaFoldDB" id="A0A3E1NFM1"/>